<sequence length="442" mass="46988">MAPGDARSAADPGPISYVRLSAAVAAATADLGDDAAGVQHARTLVVEDMVLVVVPGDTAPEVLSAARDRLVPVIEREARRRVERATVMTGEHAATVMFALAHRDLEPSAAAAPTLMRSELHDRAEIAIDLDGRITAWGPDAESLLGWPAAAGVGAPLAMLVSERSEVRVDELLAAVTAGRPLGDRRTAWRTKEGMVMPLTLSAAPLLRAGAVIGGAVVVECSGLTGWSVAAHDELDVERLAGVGTWKWRFASGRMTWSPQLVALHGAVHDPDEPNANMLAAYAHPDDRERLRAALVHAALVPLPASVDYRLLRTDGRLRYVHLHAEIVCDENGVAEALVGTVQDVTELRSAADVAERLAAELVAAGPPAAAGEEAFERRLGARQHEVLGLMAEGLGNAEIATRLFLSESTVKWHVKKILRELHAANRAEAVAHYVRAVAARR</sequence>
<dbReference type="HOGENOM" id="CLU_619247_0_0_11"/>
<dbReference type="NCBIfam" id="TIGR00229">
    <property type="entry name" value="sensory_box"/>
    <property type="match status" value="1"/>
</dbReference>
<dbReference type="STRING" id="469383.Cwoe_1303"/>
<keyword evidence="3" id="KW-0804">Transcription</keyword>
<dbReference type="EMBL" id="CP001854">
    <property type="protein sequence ID" value="ADB49732.1"/>
    <property type="molecule type" value="Genomic_DNA"/>
</dbReference>
<dbReference type="InterPro" id="IPR000792">
    <property type="entry name" value="Tscrpt_reg_LuxR_C"/>
</dbReference>
<dbReference type="Pfam" id="PF00989">
    <property type="entry name" value="PAS"/>
    <property type="match status" value="1"/>
</dbReference>
<feature type="domain" description="PAC" evidence="5">
    <location>
        <begin position="305"/>
        <end position="357"/>
    </location>
</feature>
<evidence type="ECO:0000256" key="1">
    <source>
        <dbReference type="ARBA" id="ARBA00023015"/>
    </source>
</evidence>
<dbReference type="PROSITE" id="PS50113">
    <property type="entry name" value="PAC"/>
    <property type="match status" value="1"/>
</dbReference>
<dbReference type="InterPro" id="IPR013655">
    <property type="entry name" value="PAS_fold_3"/>
</dbReference>
<dbReference type="CDD" id="cd06170">
    <property type="entry name" value="LuxR_C_like"/>
    <property type="match status" value="1"/>
</dbReference>
<dbReference type="InterPro" id="IPR000700">
    <property type="entry name" value="PAS-assoc_C"/>
</dbReference>
<dbReference type="SUPFAM" id="SSF46894">
    <property type="entry name" value="C-terminal effector domain of the bipartite response regulators"/>
    <property type="match status" value="1"/>
</dbReference>
<dbReference type="PANTHER" id="PTHR44688">
    <property type="entry name" value="DNA-BINDING TRANSCRIPTIONAL ACTIVATOR DEVR_DOSR"/>
    <property type="match status" value="1"/>
</dbReference>
<dbReference type="Proteomes" id="UP000008229">
    <property type="component" value="Chromosome"/>
</dbReference>
<dbReference type="InterPro" id="IPR001610">
    <property type="entry name" value="PAC"/>
</dbReference>
<keyword evidence="7" id="KW-1185">Reference proteome</keyword>
<dbReference type="Gene3D" id="1.10.10.10">
    <property type="entry name" value="Winged helix-like DNA-binding domain superfamily/Winged helix DNA-binding domain"/>
    <property type="match status" value="1"/>
</dbReference>
<dbReference type="InterPro" id="IPR016032">
    <property type="entry name" value="Sig_transdc_resp-reg_C-effctor"/>
</dbReference>
<dbReference type="CDD" id="cd00130">
    <property type="entry name" value="PAS"/>
    <property type="match status" value="2"/>
</dbReference>
<reference evidence="7" key="2">
    <citation type="submission" date="2010-01" db="EMBL/GenBank/DDBJ databases">
        <title>The complete genome of Conexibacter woesei DSM 14684.</title>
        <authorList>
            <consortium name="US DOE Joint Genome Institute (JGI-PGF)"/>
            <person name="Lucas S."/>
            <person name="Copeland A."/>
            <person name="Lapidus A."/>
            <person name="Glavina del Rio T."/>
            <person name="Dalin E."/>
            <person name="Tice H."/>
            <person name="Bruce D."/>
            <person name="Goodwin L."/>
            <person name="Pitluck S."/>
            <person name="Kyrpides N."/>
            <person name="Mavromatis K."/>
            <person name="Ivanova N."/>
            <person name="Mikhailova N."/>
            <person name="Chertkov O."/>
            <person name="Brettin T."/>
            <person name="Detter J.C."/>
            <person name="Han C."/>
            <person name="Larimer F."/>
            <person name="Land M."/>
            <person name="Hauser L."/>
            <person name="Markowitz V."/>
            <person name="Cheng J.-F."/>
            <person name="Hugenholtz P."/>
            <person name="Woyke T."/>
            <person name="Wu D."/>
            <person name="Pukall R."/>
            <person name="Steenblock K."/>
            <person name="Schneider S."/>
            <person name="Klenk H.-P."/>
            <person name="Eisen J.A."/>
        </authorList>
    </citation>
    <scope>NUCLEOTIDE SEQUENCE [LARGE SCALE GENOMIC DNA]</scope>
    <source>
        <strain evidence="7">DSM 14684 / CIP 108061 / JCM 11494 / NBRC 100937 / ID131577</strain>
    </source>
</reference>
<evidence type="ECO:0000259" key="5">
    <source>
        <dbReference type="PROSITE" id="PS50113"/>
    </source>
</evidence>
<keyword evidence="2" id="KW-0238">DNA-binding</keyword>
<dbReference type="PANTHER" id="PTHR44688:SF16">
    <property type="entry name" value="DNA-BINDING TRANSCRIPTIONAL ACTIVATOR DEVR_DOSR"/>
    <property type="match status" value="1"/>
</dbReference>
<name>D3FEQ8_CONWI</name>
<dbReference type="PROSITE" id="PS50043">
    <property type="entry name" value="HTH_LUXR_2"/>
    <property type="match status" value="1"/>
</dbReference>
<organism evidence="6 7">
    <name type="scientific">Conexibacter woesei (strain DSM 14684 / CCUG 47730 / CIP 108061 / JCM 11494 / NBRC 100937 / ID131577)</name>
    <dbReference type="NCBI Taxonomy" id="469383"/>
    <lineage>
        <taxon>Bacteria</taxon>
        <taxon>Bacillati</taxon>
        <taxon>Actinomycetota</taxon>
        <taxon>Thermoleophilia</taxon>
        <taxon>Solirubrobacterales</taxon>
        <taxon>Conexibacteraceae</taxon>
        <taxon>Conexibacter</taxon>
    </lineage>
</organism>
<dbReference type="GO" id="GO:0003677">
    <property type="term" value="F:DNA binding"/>
    <property type="evidence" value="ECO:0007669"/>
    <property type="project" value="UniProtKB-KW"/>
</dbReference>
<evidence type="ECO:0000259" key="4">
    <source>
        <dbReference type="PROSITE" id="PS50043"/>
    </source>
</evidence>
<dbReference type="Gene3D" id="2.10.70.100">
    <property type="match status" value="1"/>
</dbReference>
<dbReference type="GO" id="GO:0006355">
    <property type="term" value="P:regulation of DNA-templated transcription"/>
    <property type="evidence" value="ECO:0007669"/>
    <property type="project" value="InterPro"/>
</dbReference>
<evidence type="ECO:0000256" key="3">
    <source>
        <dbReference type="ARBA" id="ARBA00023163"/>
    </source>
</evidence>
<dbReference type="KEGG" id="cwo:Cwoe_1303"/>
<dbReference type="Pfam" id="PF00196">
    <property type="entry name" value="GerE"/>
    <property type="match status" value="1"/>
</dbReference>
<dbReference type="InterPro" id="IPR035965">
    <property type="entry name" value="PAS-like_dom_sf"/>
</dbReference>
<dbReference type="eggNOG" id="COG2197">
    <property type="taxonomic scope" value="Bacteria"/>
</dbReference>
<accession>D3FEQ8</accession>
<dbReference type="InterPro" id="IPR000014">
    <property type="entry name" value="PAS"/>
</dbReference>
<protein>
    <submittedName>
        <fullName evidence="6">Transcriptional regulator, LuxR family</fullName>
    </submittedName>
</protein>
<dbReference type="Gene3D" id="3.30.450.20">
    <property type="entry name" value="PAS domain"/>
    <property type="match status" value="2"/>
</dbReference>
<gene>
    <name evidence="6" type="ordered locus">Cwoe_1303</name>
</gene>
<evidence type="ECO:0000313" key="7">
    <source>
        <dbReference type="Proteomes" id="UP000008229"/>
    </source>
</evidence>
<keyword evidence="1" id="KW-0805">Transcription regulation</keyword>
<dbReference type="InterPro" id="IPR013767">
    <property type="entry name" value="PAS_fold"/>
</dbReference>
<dbReference type="InterPro" id="IPR036388">
    <property type="entry name" value="WH-like_DNA-bd_sf"/>
</dbReference>
<dbReference type="SMART" id="SM00086">
    <property type="entry name" value="PAC"/>
    <property type="match status" value="1"/>
</dbReference>
<dbReference type="RefSeq" id="WP_012932783.1">
    <property type="nucleotide sequence ID" value="NC_013739.1"/>
</dbReference>
<evidence type="ECO:0000313" key="6">
    <source>
        <dbReference type="EMBL" id="ADB49732.1"/>
    </source>
</evidence>
<evidence type="ECO:0000256" key="2">
    <source>
        <dbReference type="ARBA" id="ARBA00023125"/>
    </source>
</evidence>
<dbReference type="OrthoDB" id="7943561at2"/>
<proteinExistence type="predicted"/>
<dbReference type="Pfam" id="PF08447">
    <property type="entry name" value="PAS_3"/>
    <property type="match status" value="1"/>
</dbReference>
<dbReference type="SUPFAM" id="SSF55785">
    <property type="entry name" value="PYP-like sensor domain (PAS domain)"/>
    <property type="match status" value="2"/>
</dbReference>
<dbReference type="SMART" id="SM00421">
    <property type="entry name" value="HTH_LUXR"/>
    <property type="match status" value="1"/>
</dbReference>
<feature type="domain" description="HTH luxR-type" evidence="4">
    <location>
        <begin position="373"/>
        <end position="438"/>
    </location>
</feature>
<dbReference type="AlphaFoldDB" id="D3FEQ8"/>
<dbReference type="PRINTS" id="PR00038">
    <property type="entry name" value="HTHLUXR"/>
</dbReference>
<reference evidence="6 7" key="1">
    <citation type="journal article" date="2010" name="Stand. Genomic Sci.">
        <title>Complete genome sequence of Conexibacter woesei type strain (ID131577).</title>
        <authorList>
            <person name="Pukall R."/>
            <person name="Lapidus A."/>
            <person name="Glavina Del Rio T."/>
            <person name="Copeland A."/>
            <person name="Tice H."/>
            <person name="Cheng J.-F."/>
            <person name="Lucas S."/>
            <person name="Chen F."/>
            <person name="Nolan M."/>
            <person name="Bruce D."/>
            <person name="Goodwin L."/>
            <person name="Pitluck S."/>
            <person name="Mavromatis K."/>
            <person name="Ivanova N."/>
            <person name="Ovchinnikova G."/>
            <person name="Pati A."/>
            <person name="Chen A."/>
            <person name="Palaniappan K."/>
            <person name="Land M."/>
            <person name="Hauser L."/>
            <person name="Chang Y.-J."/>
            <person name="Jeffries C.D."/>
            <person name="Chain P."/>
            <person name="Meincke L."/>
            <person name="Sims D."/>
            <person name="Brettin T."/>
            <person name="Detter J.C."/>
            <person name="Rohde M."/>
            <person name="Goeker M."/>
            <person name="Bristow J."/>
            <person name="Eisen J.A."/>
            <person name="Markowitz V."/>
            <person name="Kyrpides N.C."/>
            <person name="Klenk H.-P."/>
            <person name="Hugenholtz P."/>
        </authorList>
    </citation>
    <scope>NUCLEOTIDE SEQUENCE [LARGE SCALE GENOMIC DNA]</scope>
    <source>
        <strain evidence="7">DSM 14684 / CIP 108061 / JCM 11494 / NBRC 100937 / ID131577</strain>
    </source>
</reference>